<dbReference type="AlphaFoldDB" id="A0A179H9L1"/>
<dbReference type="EMBL" id="LSBH01000001">
    <property type="protein sequence ID" value="OAQ86807.1"/>
    <property type="molecule type" value="Genomic_DNA"/>
</dbReference>
<evidence type="ECO:0000313" key="2">
    <source>
        <dbReference type="EMBL" id="OAQ86807.1"/>
    </source>
</evidence>
<name>A0A179H9L1_PURLI</name>
<gene>
    <name evidence="2" type="ORF">VFPBJ_00847</name>
    <name evidence="3" type="ORF">VFPFJ_00883</name>
</gene>
<feature type="region of interest" description="Disordered" evidence="1">
    <location>
        <begin position="76"/>
        <end position="103"/>
    </location>
</feature>
<dbReference type="Proteomes" id="UP000078240">
    <property type="component" value="Unassembled WGS sequence"/>
</dbReference>
<feature type="compositionally biased region" description="Polar residues" evidence="1">
    <location>
        <begin position="91"/>
        <end position="103"/>
    </location>
</feature>
<protein>
    <submittedName>
        <fullName evidence="2">Uncharacterized protein</fullName>
    </submittedName>
</protein>
<comment type="caution">
    <text evidence="2">The sequence shown here is derived from an EMBL/GenBank/DDBJ whole genome shotgun (WGS) entry which is preliminary data.</text>
</comment>
<evidence type="ECO:0000313" key="3">
    <source>
        <dbReference type="EMBL" id="OAQ94774.1"/>
    </source>
</evidence>
<reference evidence="2 4" key="1">
    <citation type="submission" date="2016-01" db="EMBL/GenBank/DDBJ databases">
        <title>Biosynthesis of antibiotic leucinostatins and their inhibition on Phytophthora in bio-control Purpureocillium lilacinum.</title>
        <authorList>
            <person name="Wang G."/>
            <person name="Liu Z."/>
            <person name="Lin R."/>
            <person name="Li E."/>
            <person name="Mao Z."/>
            <person name="Ling J."/>
            <person name="Yin W."/>
            <person name="Xie B."/>
        </authorList>
    </citation>
    <scope>NUCLEOTIDE SEQUENCE [LARGE SCALE GENOMIC DNA]</scope>
    <source>
        <strain evidence="2">PLBJ-1</strain>
        <strain evidence="3">PLFJ-1</strain>
    </source>
</reference>
<dbReference type="EMBL" id="LSBI01000001">
    <property type="protein sequence ID" value="OAQ94774.1"/>
    <property type="molecule type" value="Genomic_DNA"/>
</dbReference>
<dbReference type="Proteomes" id="UP000078340">
    <property type="component" value="Unassembled WGS sequence"/>
</dbReference>
<accession>A0A179H9L1</accession>
<organism evidence="2 4">
    <name type="scientific">Purpureocillium lilacinum</name>
    <name type="common">Paecilomyces lilacinus</name>
    <dbReference type="NCBI Taxonomy" id="33203"/>
    <lineage>
        <taxon>Eukaryota</taxon>
        <taxon>Fungi</taxon>
        <taxon>Dikarya</taxon>
        <taxon>Ascomycota</taxon>
        <taxon>Pezizomycotina</taxon>
        <taxon>Sordariomycetes</taxon>
        <taxon>Hypocreomycetidae</taxon>
        <taxon>Hypocreales</taxon>
        <taxon>Ophiocordycipitaceae</taxon>
        <taxon>Purpureocillium</taxon>
    </lineage>
</organism>
<evidence type="ECO:0000313" key="4">
    <source>
        <dbReference type="Proteomes" id="UP000078240"/>
    </source>
</evidence>
<sequence length="117" mass="12915">MRLEALSDGDAHARGNLVTGSMLCERSTSYRVRDDTTGPSTTSRIHAPLTAVRMLVVTRWETTPCLLHILSTNPTKEIKKSRPANRPRTLAPSQSPVNTSTPKLLSLLRPRLDTVLI</sequence>
<proteinExistence type="predicted"/>
<evidence type="ECO:0000256" key="1">
    <source>
        <dbReference type="SAM" id="MobiDB-lite"/>
    </source>
</evidence>